<dbReference type="PANTHER" id="PTHR46796:SF6">
    <property type="entry name" value="ARAC SUBFAMILY"/>
    <property type="match status" value="1"/>
</dbReference>
<dbReference type="GO" id="GO:0043565">
    <property type="term" value="F:sequence-specific DNA binding"/>
    <property type="evidence" value="ECO:0007669"/>
    <property type="project" value="InterPro"/>
</dbReference>
<dbReference type="InterPro" id="IPR035418">
    <property type="entry name" value="AraC-bd_2"/>
</dbReference>
<dbReference type="Pfam" id="PF14525">
    <property type="entry name" value="AraC_binding_2"/>
    <property type="match status" value="1"/>
</dbReference>
<gene>
    <name evidence="5" type="ORF">HH308_15630</name>
</gene>
<dbReference type="Gene3D" id="1.10.10.60">
    <property type="entry name" value="Homeodomain-like"/>
    <property type="match status" value="1"/>
</dbReference>
<keyword evidence="2" id="KW-0238">DNA-binding</keyword>
<dbReference type="EMBL" id="JABBNB010000015">
    <property type="protein sequence ID" value="NMO02643.1"/>
    <property type="molecule type" value="Genomic_DNA"/>
</dbReference>
<feature type="domain" description="HTH araC/xylS-type" evidence="4">
    <location>
        <begin position="214"/>
        <end position="312"/>
    </location>
</feature>
<dbReference type="InterPro" id="IPR050204">
    <property type="entry name" value="AraC_XylS_family_regulators"/>
</dbReference>
<dbReference type="RefSeq" id="WP_170195147.1">
    <property type="nucleotide sequence ID" value="NZ_JABBNB010000015.1"/>
</dbReference>
<keyword evidence="6" id="KW-1185">Reference proteome</keyword>
<keyword evidence="3" id="KW-0804">Transcription</keyword>
<keyword evidence="1" id="KW-0805">Transcription regulation</keyword>
<dbReference type="Pfam" id="PF12833">
    <property type="entry name" value="HTH_18"/>
    <property type="match status" value="1"/>
</dbReference>
<dbReference type="GO" id="GO:0003700">
    <property type="term" value="F:DNA-binding transcription factor activity"/>
    <property type="evidence" value="ECO:0007669"/>
    <property type="project" value="InterPro"/>
</dbReference>
<evidence type="ECO:0000259" key="4">
    <source>
        <dbReference type="PROSITE" id="PS01124"/>
    </source>
</evidence>
<evidence type="ECO:0000256" key="3">
    <source>
        <dbReference type="ARBA" id="ARBA00023163"/>
    </source>
</evidence>
<dbReference type="AlphaFoldDB" id="A0A848L211"/>
<dbReference type="Proteomes" id="UP000550729">
    <property type="component" value="Unassembled WGS sequence"/>
</dbReference>
<dbReference type="PROSITE" id="PS00041">
    <property type="entry name" value="HTH_ARAC_FAMILY_1"/>
    <property type="match status" value="1"/>
</dbReference>
<dbReference type="PANTHER" id="PTHR46796">
    <property type="entry name" value="HTH-TYPE TRANSCRIPTIONAL ACTIVATOR RHAS-RELATED"/>
    <property type="match status" value="1"/>
</dbReference>
<evidence type="ECO:0000313" key="6">
    <source>
        <dbReference type="Proteomes" id="UP000550729"/>
    </source>
</evidence>
<proteinExistence type="predicted"/>
<sequence>MPAANDSFRVDATGADGRHEQWQSMLSSTHLPWATRLSPADAPFEASVKRWWIDDLALVDCDCGPSSGTRQRRQIAMTDGDFFIVLMKKSGNESVTQNDVTVDLSPGDAIGWDSTRPARFTVWQQLSKRSLIIPRSAIEEVGGAPWARSGVRLESTCPATQLLTMYLDSLSTSLPMLSQSALSAARNATLELLIGALRPDTVGVSSWARPAIRDAIDRYIEQHLLDRELSPGSIAQAHGVSVRTVNRVFNATGQTVSDVVRVRRLARARTDLAETSSSVAAIANKWGFSDASHLSRTFKAHYGASPRDFRSAQAAAAN</sequence>
<dbReference type="InterPro" id="IPR018060">
    <property type="entry name" value="HTH_AraC"/>
</dbReference>
<comment type="caution">
    <text evidence="5">The sequence shown here is derived from an EMBL/GenBank/DDBJ whole genome shotgun (WGS) entry which is preliminary data.</text>
</comment>
<dbReference type="SUPFAM" id="SSF46689">
    <property type="entry name" value="Homeodomain-like"/>
    <property type="match status" value="1"/>
</dbReference>
<evidence type="ECO:0000256" key="1">
    <source>
        <dbReference type="ARBA" id="ARBA00023015"/>
    </source>
</evidence>
<evidence type="ECO:0000256" key="2">
    <source>
        <dbReference type="ARBA" id="ARBA00023125"/>
    </source>
</evidence>
<protein>
    <submittedName>
        <fullName evidence="5">Helix-turn-helix domain-containing protein</fullName>
    </submittedName>
</protein>
<accession>A0A848L211</accession>
<organism evidence="5 6">
    <name type="scientific">Gordonia asplenii</name>
    <dbReference type="NCBI Taxonomy" id="2725283"/>
    <lineage>
        <taxon>Bacteria</taxon>
        <taxon>Bacillati</taxon>
        <taxon>Actinomycetota</taxon>
        <taxon>Actinomycetes</taxon>
        <taxon>Mycobacteriales</taxon>
        <taxon>Gordoniaceae</taxon>
        <taxon>Gordonia</taxon>
    </lineage>
</organism>
<name>A0A848L211_9ACTN</name>
<dbReference type="InterPro" id="IPR009057">
    <property type="entry name" value="Homeodomain-like_sf"/>
</dbReference>
<evidence type="ECO:0000313" key="5">
    <source>
        <dbReference type="EMBL" id="NMO02643.1"/>
    </source>
</evidence>
<reference evidence="5 6" key="1">
    <citation type="submission" date="2020-04" db="EMBL/GenBank/DDBJ databases">
        <title>Gordonia sp. nov. TBRC 11910.</title>
        <authorList>
            <person name="Suriyachadkun C."/>
        </authorList>
    </citation>
    <scope>NUCLEOTIDE SEQUENCE [LARGE SCALE GENOMIC DNA]</scope>
    <source>
        <strain evidence="5 6">TBRC 11910</strain>
    </source>
</reference>
<dbReference type="PROSITE" id="PS01124">
    <property type="entry name" value="HTH_ARAC_FAMILY_2"/>
    <property type="match status" value="1"/>
</dbReference>
<dbReference type="SMART" id="SM00342">
    <property type="entry name" value="HTH_ARAC"/>
    <property type="match status" value="1"/>
</dbReference>
<dbReference type="InterPro" id="IPR018062">
    <property type="entry name" value="HTH_AraC-typ_CS"/>
</dbReference>